<dbReference type="KEGG" id="mic:Mic7113_4427"/>
<proteinExistence type="predicted"/>
<name>K9WIA4_9CYAN</name>
<organism evidence="1 2">
    <name type="scientific">Allocoleopsis franciscana PCC 7113</name>
    <dbReference type="NCBI Taxonomy" id="1173027"/>
    <lineage>
        <taxon>Bacteria</taxon>
        <taxon>Bacillati</taxon>
        <taxon>Cyanobacteriota</taxon>
        <taxon>Cyanophyceae</taxon>
        <taxon>Coleofasciculales</taxon>
        <taxon>Coleofasciculaceae</taxon>
        <taxon>Allocoleopsis</taxon>
        <taxon>Allocoleopsis franciscana</taxon>
    </lineage>
</organism>
<evidence type="ECO:0000313" key="2">
    <source>
        <dbReference type="Proteomes" id="UP000010471"/>
    </source>
</evidence>
<protein>
    <submittedName>
        <fullName evidence="1">Uncharacterized protein</fullName>
    </submittedName>
</protein>
<dbReference type="STRING" id="1173027.Mic7113_4427"/>
<keyword evidence="2" id="KW-1185">Reference proteome</keyword>
<dbReference type="Proteomes" id="UP000010471">
    <property type="component" value="Chromosome"/>
</dbReference>
<evidence type="ECO:0000313" key="1">
    <source>
        <dbReference type="EMBL" id="AFZ20120.1"/>
    </source>
</evidence>
<reference evidence="1 2" key="1">
    <citation type="submission" date="2012-06" db="EMBL/GenBank/DDBJ databases">
        <title>Finished chromosome of genome of Microcoleus sp. PCC 7113.</title>
        <authorList>
            <consortium name="US DOE Joint Genome Institute"/>
            <person name="Gugger M."/>
            <person name="Coursin T."/>
            <person name="Rippka R."/>
            <person name="Tandeau De Marsac N."/>
            <person name="Huntemann M."/>
            <person name="Wei C.-L."/>
            <person name="Han J."/>
            <person name="Detter J.C."/>
            <person name="Han C."/>
            <person name="Tapia R."/>
            <person name="Chen A."/>
            <person name="Kyrpides N."/>
            <person name="Mavromatis K."/>
            <person name="Markowitz V."/>
            <person name="Szeto E."/>
            <person name="Ivanova N."/>
            <person name="Pagani I."/>
            <person name="Pati A."/>
            <person name="Goodwin L."/>
            <person name="Nordberg H.P."/>
            <person name="Cantor M.N."/>
            <person name="Hua S.X."/>
            <person name="Woyke T."/>
            <person name="Kerfeld C.A."/>
        </authorList>
    </citation>
    <scope>NUCLEOTIDE SEQUENCE [LARGE SCALE GENOMIC DNA]</scope>
    <source>
        <strain evidence="1 2">PCC 7113</strain>
    </source>
</reference>
<accession>K9WIA4</accession>
<dbReference type="AlphaFoldDB" id="K9WIA4"/>
<gene>
    <name evidence="1" type="ORF">Mic7113_4427</name>
</gene>
<sequence length="56" mass="6377">MIIAHEYGGQLGGLLMIFPVGAGEPSNNLSLATLEILFIFLLRHYEFLFHSIDYFF</sequence>
<dbReference type="EMBL" id="CP003630">
    <property type="protein sequence ID" value="AFZ20120.1"/>
    <property type="molecule type" value="Genomic_DNA"/>
</dbReference>
<dbReference type="HOGENOM" id="CLU_3009285_0_0_3"/>